<dbReference type="InterPro" id="IPR029063">
    <property type="entry name" value="SAM-dependent_MTases_sf"/>
</dbReference>
<dbReference type="SUPFAM" id="SSF53335">
    <property type="entry name" value="S-adenosyl-L-methionine-dependent methyltransferases"/>
    <property type="match status" value="1"/>
</dbReference>
<proteinExistence type="predicted"/>
<name>X1VKA4_9ZZZZ</name>
<dbReference type="EMBL" id="BARW01034632">
    <property type="protein sequence ID" value="GAJ08445.1"/>
    <property type="molecule type" value="Genomic_DNA"/>
</dbReference>
<organism evidence="1">
    <name type="scientific">marine sediment metagenome</name>
    <dbReference type="NCBI Taxonomy" id="412755"/>
    <lineage>
        <taxon>unclassified sequences</taxon>
        <taxon>metagenomes</taxon>
        <taxon>ecological metagenomes</taxon>
    </lineage>
</organism>
<accession>X1VKA4</accession>
<evidence type="ECO:0008006" key="2">
    <source>
        <dbReference type="Google" id="ProtNLM"/>
    </source>
</evidence>
<gene>
    <name evidence="1" type="ORF">S12H4_54220</name>
</gene>
<reference evidence="1" key="1">
    <citation type="journal article" date="2014" name="Front. Microbiol.">
        <title>High frequency of phylogenetically diverse reductive dehalogenase-homologous genes in deep subseafloor sedimentary metagenomes.</title>
        <authorList>
            <person name="Kawai M."/>
            <person name="Futagami T."/>
            <person name="Toyoda A."/>
            <person name="Takaki Y."/>
            <person name="Nishi S."/>
            <person name="Hori S."/>
            <person name="Arai W."/>
            <person name="Tsubouchi T."/>
            <person name="Morono Y."/>
            <person name="Uchiyama I."/>
            <person name="Ito T."/>
            <person name="Fujiyama A."/>
            <person name="Inagaki F."/>
            <person name="Takami H."/>
        </authorList>
    </citation>
    <scope>NUCLEOTIDE SEQUENCE</scope>
    <source>
        <strain evidence="1">Expedition CK06-06</strain>
    </source>
</reference>
<dbReference type="AlphaFoldDB" id="X1VKA4"/>
<comment type="caution">
    <text evidence="1">The sequence shown here is derived from an EMBL/GenBank/DDBJ whole genome shotgun (WGS) entry which is preliminary data.</text>
</comment>
<evidence type="ECO:0000313" key="1">
    <source>
        <dbReference type="EMBL" id="GAJ08445.1"/>
    </source>
</evidence>
<sequence>IPQFLNGVRRVMKAGGRLGIISLSRAKGNSIPLRIYEWVHRKWPKYVDCRPIYLEHLLRRAGYTIQRKEMDNLFVLPLEIVVAIK</sequence>
<feature type="non-terminal residue" evidence="1">
    <location>
        <position position="1"/>
    </location>
</feature>
<protein>
    <recommendedName>
        <fullName evidence="2">Methyltransferase type 11 domain-containing protein</fullName>
    </recommendedName>
</protein>